<gene>
    <name evidence="1" type="ORF">AVEN_22001_1</name>
</gene>
<keyword evidence="2" id="KW-1185">Reference proteome</keyword>
<name>A0A4Y2X3B8_ARAVE</name>
<protein>
    <submittedName>
        <fullName evidence="1">Uncharacterized protein</fullName>
    </submittedName>
</protein>
<evidence type="ECO:0000313" key="2">
    <source>
        <dbReference type="Proteomes" id="UP000499080"/>
    </source>
</evidence>
<sequence length="121" mass="14341">MKHAFKLCHANNDHITTKYRQYLNDLNFKWDRFRRHHSLMTSVTELVSEFMFMYSGMQGNWSPATNSIICCLHSPLKLNIHTKVCSNLFGGLLSRPFPFSAHKIWWVIHWSDRPNRKTITC</sequence>
<comment type="caution">
    <text evidence="1">The sequence shown here is derived from an EMBL/GenBank/DDBJ whole genome shotgun (WGS) entry which is preliminary data.</text>
</comment>
<reference evidence="1 2" key="1">
    <citation type="journal article" date="2019" name="Sci. Rep.">
        <title>Orb-weaving spider Araneus ventricosus genome elucidates the spidroin gene catalogue.</title>
        <authorList>
            <person name="Kono N."/>
            <person name="Nakamura H."/>
            <person name="Ohtoshi R."/>
            <person name="Moran D.A.P."/>
            <person name="Shinohara A."/>
            <person name="Yoshida Y."/>
            <person name="Fujiwara M."/>
            <person name="Mori M."/>
            <person name="Tomita M."/>
            <person name="Arakawa K."/>
        </authorList>
    </citation>
    <scope>NUCLEOTIDE SEQUENCE [LARGE SCALE GENOMIC DNA]</scope>
</reference>
<organism evidence="1 2">
    <name type="scientific">Araneus ventricosus</name>
    <name type="common">Orbweaver spider</name>
    <name type="synonym">Epeira ventricosa</name>
    <dbReference type="NCBI Taxonomy" id="182803"/>
    <lineage>
        <taxon>Eukaryota</taxon>
        <taxon>Metazoa</taxon>
        <taxon>Ecdysozoa</taxon>
        <taxon>Arthropoda</taxon>
        <taxon>Chelicerata</taxon>
        <taxon>Arachnida</taxon>
        <taxon>Araneae</taxon>
        <taxon>Araneomorphae</taxon>
        <taxon>Entelegynae</taxon>
        <taxon>Araneoidea</taxon>
        <taxon>Araneidae</taxon>
        <taxon>Araneus</taxon>
    </lineage>
</organism>
<proteinExistence type="predicted"/>
<dbReference type="EMBL" id="BGPR01070665">
    <property type="protein sequence ID" value="GBO44061.1"/>
    <property type="molecule type" value="Genomic_DNA"/>
</dbReference>
<accession>A0A4Y2X3B8</accession>
<dbReference type="Proteomes" id="UP000499080">
    <property type="component" value="Unassembled WGS sequence"/>
</dbReference>
<evidence type="ECO:0000313" key="1">
    <source>
        <dbReference type="EMBL" id="GBO44061.1"/>
    </source>
</evidence>
<dbReference type="AlphaFoldDB" id="A0A4Y2X3B8"/>